<evidence type="ECO:0008006" key="5">
    <source>
        <dbReference type="Google" id="ProtNLM"/>
    </source>
</evidence>
<dbReference type="OrthoDB" id="412781at2759"/>
<feature type="region of interest" description="Disordered" evidence="2">
    <location>
        <begin position="1"/>
        <end position="45"/>
    </location>
</feature>
<dbReference type="GO" id="GO:0006364">
    <property type="term" value="P:rRNA processing"/>
    <property type="evidence" value="ECO:0007669"/>
    <property type="project" value="UniProtKB-KW"/>
</dbReference>
<proteinExistence type="predicted"/>
<organism evidence="3 4">
    <name type="scientific">Nezara viridula</name>
    <name type="common">Southern green stink bug</name>
    <name type="synonym">Cimex viridulus</name>
    <dbReference type="NCBI Taxonomy" id="85310"/>
    <lineage>
        <taxon>Eukaryota</taxon>
        <taxon>Metazoa</taxon>
        <taxon>Ecdysozoa</taxon>
        <taxon>Arthropoda</taxon>
        <taxon>Hexapoda</taxon>
        <taxon>Insecta</taxon>
        <taxon>Pterygota</taxon>
        <taxon>Neoptera</taxon>
        <taxon>Paraneoptera</taxon>
        <taxon>Hemiptera</taxon>
        <taxon>Heteroptera</taxon>
        <taxon>Panheteroptera</taxon>
        <taxon>Pentatomomorpha</taxon>
        <taxon>Pentatomoidea</taxon>
        <taxon>Pentatomidae</taxon>
        <taxon>Pentatominae</taxon>
        <taxon>Nezara</taxon>
    </lineage>
</organism>
<dbReference type="Proteomes" id="UP001152798">
    <property type="component" value="Chromosome 3"/>
</dbReference>
<dbReference type="Gene3D" id="1.25.40.10">
    <property type="entry name" value="Tetratricopeptide repeat domain"/>
    <property type="match status" value="1"/>
</dbReference>
<dbReference type="SUPFAM" id="SSF48452">
    <property type="entry name" value="TPR-like"/>
    <property type="match status" value="2"/>
</dbReference>
<dbReference type="SMART" id="SM00386">
    <property type="entry name" value="HAT"/>
    <property type="match status" value="5"/>
</dbReference>
<evidence type="ECO:0000256" key="2">
    <source>
        <dbReference type="SAM" id="MobiDB-lite"/>
    </source>
</evidence>
<dbReference type="GO" id="GO:0003723">
    <property type="term" value="F:RNA binding"/>
    <property type="evidence" value="ECO:0007669"/>
    <property type="project" value="TreeGrafter"/>
</dbReference>
<dbReference type="InterPro" id="IPR003107">
    <property type="entry name" value="HAT"/>
</dbReference>
<keyword evidence="1" id="KW-0698">rRNA processing</keyword>
<gene>
    <name evidence="3" type="ORF">NEZAVI_LOCUS6299</name>
</gene>
<protein>
    <recommendedName>
        <fullName evidence="5">Suppressor of forked domain-containing protein</fullName>
    </recommendedName>
</protein>
<dbReference type="InterPro" id="IPR045209">
    <property type="entry name" value="Rrp5"/>
</dbReference>
<reference evidence="3" key="1">
    <citation type="submission" date="2022-01" db="EMBL/GenBank/DDBJ databases">
        <authorList>
            <person name="King R."/>
        </authorList>
    </citation>
    <scope>NUCLEOTIDE SEQUENCE</scope>
</reference>
<keyword evidence="4" id="KW-1185">Reference proteome</keyword>
<dbReference type="InterPro" id="IPR011990">
    <property type="entry name" value="TPR-like_helical_dom_sf"/>
</dbReference>
<evidence type="ECO:0000313" key="3">
    <source>
        <dbReference type="EMBL" id="CAH1396183.1"/>
    </source>
</evidence>
<sequence length="420" mass="48863">MNIAKTDVDFDNLEREGKENQEEKLKNTKRKSTSSTDEINENSAKKTKIMADSIQIKTNKINKTVKKNAQDLIMIDADEKEDAGFNLDATPADLVKVISENVEDDEISEDSDEENVLPKKMTPAEKRAAALETEKNIMLKDDELLQADQNPQTPENYERLLLSDPNNTKLWIMYIAHQMEATEIDKARAVAKRALKEIQLEEERRKIWIALLNIEYSYGTPEQFKECLAEALKVNDEYEIYGKVLDLYSETKNKTELEKLTYMLTKKFKENPDCWLKCQSALMENEMYDKARYYLQKSLKELPPKTHYNLISRFALIENQYGFPEKSQALFETLLTSYSERVDLWFVYVDMLVKSGLADIARNVLERATNHNLPFRKMKALYQKWLQLEESYGTPESVQQVKNDSSDYLNNLVDNLMQFS</sequence>
<dbReference type="AlphaFoldDB" id="A0A9P0H692"/>
<dbReference type="EMBL" id="OV725079">
    <property type="protein sequence ID" value="CAH1396183.1"/>
    <property type="molecule type" value="Genomic_DNA"/>
</dbReference>
<feature type="compositionally biased region" description="Basic and acidic residues" evidence="2">
    <location>
        <begin position="1"/>
        <end position="26"/>
    </location>
</feature>
<dbReference type="GO" id="GO:0032040">
    <property type="term" value="C:small-subunit processome"/>
    <property type="evidence" value="ECO:0007669"/>
    <property type="project" value="TreeGrafter"/>
</dbReference>
<evidence type="ECO:0000313" key="4">
    <source>
        <dbReference type="Proteomes" id="UP001152798"/>
    </source>
</evidence>
<evidence type="ECO:0000256" key="1">
    <source>
        <dbReference type="ARBA" id="ARBA00022552"/>
    </source>
</evidence>
<dbReference type="PANTHER" id="PTHR23270">
    <property type="entry name" value="PROGRAMMED CELL DEATH PROTEIN 11 PRE-RRNA PROCESSING PROTEIN RRP5"/>
    <property type="match status" value="1"/>
</dbReference>
<accession>A0A9P0H692</accession>
<name>A0A9P0H692_NEZVI</name>
<dbReference type="PANTHER" id="PTHR23270:SF10">
    <property type="entry name" value="PROTEIN RRP5 HOMOLOG"/>
    <property type="match status" value="1"/>
</dbReference>